<evidence type="ECO:0000313" key="5">
    <source>
        <dbReference type="Proteomes" id="UP000593575"/>
    </source>
</evidence>
<feature type="compositionally biased region" description="Basic and acidic residues" evidence="2">
    <location>
        <begin position="511"/>
        <end position="520"/>
    </location>
</feature>
<dbReference type="InterPro" id="IPR028889">
    <property type="entry name" value="USP"/>
</dbReference>
<evidence type="ECO:0000313" key="4">
    <source>
        <dbReference type="EMBL" id="MBA0827481.1"/>
    </source>
</evidence>
<dbReference type="Gene3D" id="3.90.70.10">
    <property type="entry name" value="Cysteine proteinases"/>
    <property type="match status" value="1"/>
</dbReference>
<dbReference type="GO" id="GO:0016579">
    <property type="term" value="P:protein deubiquitination"/>
    <property type="evidence" value="ECO:0007669"/>
    <property type="project" value="InterPro"/>
</dbReference>
<comment type="similarity">
    <text evidence="1">Belongs to the peptidase C19 family.</text>
</comment>
<feature type="compositionally biased region" description="Polar residues" evidence="2">
    <location>
        <begin position="497"/>
        <end position="510"/>
    </location>
</feature>
<feature type="region of interest" description="Disordered" evidence="2">
    <location>
        <begin position="607"/>
        <end position="644"/>
    </location>
</feature>
<organism evidence="4 5">
    <name type="scientific">Gossypium armourianum</name>
    <dbReference type="NCBI Taxonomy" id="34283"/>
    <lineage>
        <taxon>Eukaryota</taxon>
        <taxon>Viridiplantae</taxon>
        <taxon>Streptophyta</taxon>
        <taxon>Embryophyta</taxon>
        <taxon>Tracheophyta</taxon>
        <taxon>Spermatophyta</taxon>
        <taxon>Magnoliopsida</taxon>
        <taxon>eudicotyledons</taxon>
        <taxon>Gunneridae</taxon>
        <taxon>Pentapetalae</taxon>
        <taxon>rosids</taxon>
        <taxon>malvids</taxon>
        <taxon>Malvales</taxon>
        <taxon>Malvaceae</taxon>
        <taxon>Malvoideae</taxon>
        <taxon>Gossypium</taxon>
    </lineage>
</organism>
<dbReference type="InterPro" id="IPR050164">
    <property type="entry name" value="Peptidase_C19"/>
</dbReference>
<keyword evidence="5" id="KW-1185">Reference proteome</keyword>
<dbReference type="SUPFAM" id="SSF54001">
    <property type="entry name" value="Cysteine proteinases"/>
    <property type="match status" value="1"/>
</dbReference>
<gene>
    <name evidence="4" type="ORF">Goarm_012260</name>
</gene>
<evidence type="ECO:0000259" key="3">
    <source>
        <dbReference type="PROSITE" id="PS50235"/>
    </source>
</evidence>
<dbReference type="FunFam" id="3.90.70.10:FF:000078">
    <property type="entry name" value="Ubiquitin carboxyl-terminal hydrolase 23"/>
    <property type="match status" value="1"/>
</dbReference>
<protein>
    <recommendedName>
        <fullName evidence="3">USP domain-containing protein</fullName>
    </recommendedName>
</protein>
<sequence length="908" mass="100447">MISNTELRIEAEMEERSDLGNGSLDSASISFDISKKKIEFHPARKPFNAFKSCDDGDFRIETLNTGSDTKRVNGVGSDLLSAKGRKADGTDMWETGLDPILGRIAGFCALCAIQKHVNRALQSTGRILAPKDLVSNLRCISRNFRNSRQEDAHEYMVNLLESMHKCCLPLGVSSESPSSYEKSLVHKIFGGRLRSQVKCMQCSYCSNTFDPFLDLSLEIVKADSLHKALKNFTAAELLDGGERQYQCQRCKQKVKAIKQLTVYNAPHVLTIHLKRFRAYDFGQKIDRKVEFGPTLDMKPFVSGSNEGDLKYTLYGVLVHCGWSTHSGHYYCFVRTSSGMWYSLDDNRVVQVSERTVLEQKAYMLFYVRDRRNTAPRKATGILQRDNLKANVNGRSVLNQNLKEHMQTCSVGKKLSASGTCAAMTPKVTVNGDLSKETIMKEVPSLQNHVMAEGSVLKESIFPPFNVPSKDSSEACSSNLVQGEDLQPSACSVGGNLGSSKTENSTVTTGGKDSDCNERGNTKGGFEIPVTLSPNCGGFQNSGTAKIASKETLQKISCASKIEVSSTVALEDLIEKAVKKVPDKALSMSTTSETSKNAQATMSLDKPICNSSQAGDVSSHSTIDKTLNERGDNSSEKKIFESPSSIPNGSLEIKAPCKKPTKKHLKPQLRNMHIGIKLKIFRAFLHMHSKKKHKKSKKRTLKAHVLLKDNLLDKDCFPSDLGSSTSEKFSTISLGLIHHRRKKAANKNVNINSGSLMNNINGEVKERIYQNGTVLASDQQAERSSGSVLEANWHNSREIGSFKDGKTGSSPNRHVLTKGLGETAVARWNDMDIVSPAQTIEANDSESKGIGYVPDEWDEEYDRGKRKKIRQNKHKFGGANLFQQIATKKTQFKKAKLDHSKSENRPFRI</sequence>
<feature type="compositionally biased region" description="Polar residues" evidence="2">
    <location>
        <begin position="608"/>
        <end position="620"/>
    </location>
</feature>
<feature type="region of interest" description="Disordered" evidence="2">
    <location>
        <begin position="889"/>
        <end position="908"/>
    </location>
</feature>
<feature type="domain" description="USP" evidence="3">
    <location>
        <begin position="83"/>
        <end position="369"/>
    </location>
</feature>
<comment type="caution">
    <text evidence="4">The sequence shown here is derived from an EMBL/GenBank/DDBJ whole genome shotgun (WGS) entry which is preliminary data.</text>
</comment>
<dbReference type="EMBL" id="JABFAE010000004">
    <property type="protein sequence ID" value="MBA0827481.1"/>
    <property type="molecule type" value="Genomic_DNA"/>
</dbReference>
<dbReference type="PROSITE" id="PS00973">
    <property type="entry name" value="USP_2"/>
    <property type="match status" value="1"/>
</dbReference>
<dbReference type="AlphaFoldDB" id="A0A7J9IZB2"/>
<evidence type="ECO:0000256" key="1">
    <source>
        <dbReference type="ARBA" id="ARBA00009085"/>
    </source>
</evidence>
<evidence type="ECO:0000256" key="2">
    <source>
        <dbReference type="SAM" id="MobiDB-lite"/>
    </source>
</evidence>
<dbReference type="InterPro" id="IPR038765">
    <property type="entry name" value="Papain-like_cys_pep_sf"/>
</dbReference>
<accession>A0A7J9IZB2</accession>
<dbReference type="PANTHER" id="PTHR24006:SF663">
    <property type="entry name" value="UBIQUITIN CARBOXYL-TERMINAL HYDROLASE 23"/>
    <property type="match status" value="1"/>
</dbReference>
<reference evidence="4 5" key="1">
    <citation type="journal article" date="2019" name="Genome Biol. Evol.">
        <title>Insights into the evolution of the New World diploid cottons (Gossypium, subgenus Houzingenia) based on genome sequencing.</title>
        <authorList>
            <person name="Grover C.E."/>
            <person name="Arick M.A. 2nd"/>
            <person name="Thrash A."/>
            <person name="Conover J.L."/>
            <person name="Sanders W.S."/>
            <person name="Peterson D.G."/>
            <person name="Frelichowski J.E."/>
            <person name="Scheffler J.A."/>
            <person name="Scheffler B.E."/>
            <person name="Wendel J.F."/>
        </authorList>
    </citation>
    <scope>NUCLEOTIDE SEQUENCE [LARGE SCALE GENOMIC DNA]</scope>
    <source>
        <strain evidence="4">6</strain>
        <tissue evidence="4">Leaf</tissue>
    </source>
</reference>
<feature type="compositionally biased region" description="Basic and acidic residues" evidence="2">
    <location>
        <begin position="621"/>
        <end position="639"/>
    </location>
</feature>
<dbReference type="GO" id="GO:0004843">
    <property type="term" value="F:cysteine-type deubiquitinase activity"/>
    <property type="evidence" value="ECO:0007669"/>
    <property type="project" value="InterPro"/>
</dbReference>
<feature type="region of interest" description="Disordered" evidence="2">
    <location>
        <begin position="493"/>
        <end position="520"/>
    </location>
</feature>
<proteinExistence type="inferred from homology"/>
<name>A0A7J9IZB2_9ROSI</name>
<dbReference type="CDD" id="cd02661">
    <property type="entry name" value="Peptidase_C19E"/>
    <property type="match status" value="1"/>
</dbReference>
<dbReference type="GO" id="GO:0005634">
    <property type="term" value="C:nucleus"/>
    <property type="evidence" value="ECO:0007669"/>
    <property type="project" value="TreeGrafter"/>
</dbReference>
<dbReference type="PANTHER" id="PTHR24006">
    <property type="entry name" value="UBIQUITIN CARBOXYL-TERMINAL HYDROLASE"/>
    <property type="match status" value="1"/>
</dbReference>
<dbReference type="InterPro" id="IPR018200">
    <property type="entry name" value="USP_CS"/>
</dbReference>
<feature type="compositionally biased region" description="Basic and acidic residues" evidence="2">
    <location>
        <begin position="894"/>
        <end position="908"/>
    </location>
</feature>
<dbReference type="PROSITE" id="PS50235">
    <property type="entry name" value="USP_3"/>
    <property type="match status" value="1"/>
</dbReference>
<dbReference type="Pfam" id="PF00443">
    <property type="entry name" value="UCH"/>
    <property type="match status" value="1"/>
</dbReference>
<dbReference type="Proteomes" id="UP000593575">
    <property type="component" value="Unassembled WGS sequence"/>
</dbReference>
<dbReference type="InterPro" id="IPR001394">
    <property type="entry name" value="Peptidase_C19_UCH"/>
</dbReference>
<dbReference type="GO" id="GO:0005829">
    <property type="term" value="C:cytosol"/>
    <property type="evidence" value="ECO:0007669"/>
    <property type="project" value="TreeGrafter"/>
</dbReference>